<gene>
    <name evidence="2" type="ORF">PR048_003909</name>
</gene>
<keyword evidence="3" id="KW-1185">Reference proteome</keyword>
<protein>
    <submittedName>
        <fullName evidence="2">Uncharacterized protein</fullName>
    </submittedName>
</protein>
<reference evidence="2 3" key="1">
    <citation type="submission" date="2023-02" db="EMBL/GenBank/DDBJ databases">
        <title>LHISI_Scaffold_Assembly.</title>
        <authorList>
            <person name="Stuart O.P."/>
            <person name="Cleave R."/>
            <person name="Magrath M.J.L."/>
            <person name="Mikheyev A.S."/>
        </authorList>
    </citation>
    <scope>NUCLEOTIDE SEQUENCE [LARGE SCALE GENOMIC DNA]</scope>
    <source>
        <strain evidence="2">Daus_M_001</strain>
        <tissue evidence="2">Leg muscle</tissue>
    </source>
</reference>
<dbReference type="Proteomes" id="UP001159363">
    <property type="component" value="Chromosome 1"/>
</dbReference>
<accession>A0ABQ9IPF7</accession>
<feature type="compositionally biased region" description="Polar residues" evidence="1">
    <location>
        <begin position="483"/>
        <end position="493"/>
    </location>
</feature>
<evidence type="ECO:0000313" key="2">
    <source>
        <dbReference type="EMBL" id="KAJ8898549.1"/>
    </source>
</evidence>
<comment type="caution">
    <text evidence="2">The sequence shown here is derived from an EMBL/GenBank/DDBJ whole genome shotgun (WGS) entry which is preliminary data.</text>
</comment>
<feature type="region of interest" description="Disordered" evidence="1">
    <location>
        <begin position="376"/>
        <end position="493"/>
    </location>
</feature>
<name>A0ABQ9IPF7_9NEOP</name>
<sequence length="569" mass="61153">MGTSSIIREIPGRGLHSFSLGMGTSSIIRELPGRGLHSFSLGMGTSSIIREIPGRGLHSFSLGMGTSSIIRELPGRGLHSFSLGMGTSSIIQELPGRGLHSFSLGMGTSGIIRELPGRGLHSFSLGMGTSSIIRELPGRGLHSFSLGMGTSSIIRSATAAPFQVSLVRWRNWQKRRAKLVNRGRITSGANNRANNWTCINSRASFTSKHHTCCVLCLMSVEENSVRVRLKIQVAQHLVRRHGKFSSRGSLFAQTEEWLGVAASLPINPENMAVFPSPSPSFLLLLLNACLPLRRTGFDSRQVRAWIFAFRSHAAGRRVFSGIYRFRPYIQALLHTHLASPSPIIQTLEPPKPLHSIYARTQLTLVRTAVEFPDAKPANSWPTAGPEVAPLTSNTQPITGQGVPDAKPANSWPTAGPEVAPLTSNTQPITGQGVPDAKPANSWPTAGPEVAPLTSNTQPITGQGVPDAKPANSWPTAGPEVAPLTSNTQPITGQGVMSTNAPRMAHMPTTAMALRCTISQPTDGLLMKLSAKSGSHKSSHNKANCTSNGPSLYHFTAIKWPIDGYPYFYQ</sequence>
<dbReference type="EMBL" id="JARBHB010000001">
    <property type="protein sequence ID" value="KAJ8898549.1"/>
    <property type="molecule type" value="Genomic_DNA"/>
</dbReference>
<evidence type="ECO:0000313" key="3">
    <source>
        <dbReference type="Proteomes" id="UP001159363"/>
    </source>
</evidence>
<organism evidence="2 3">
    <name type="scientific">Dryococelus australis</name>
    <dbReference type="NCBI Taxonomy" id="614101"/>
    <lineage>
        <taxon>Eukaryota</taxon>
        <taxon>Metazoa</taxon>
        <taxon>Ecdysozoa</taxon>
        <taxon>Arthropoda</taxon>
        <taxon>Hexapoda</taxon>
        <taxon>Insecta</taxon>
        <taxon>Pterygota</taxon>
        <taxon>Neoptera</taxon>
        <taxon>Polyneoptera</taxon>
        <taxon>Phasmatodea</taxon>
        <taxon>Verophasmatodea</taxon>
        <taxon>Anareolatae</taxon>
        <taxon>Phasmatidae</taxon>
        <taxon>Eurycanthinae</taxon>
        <taxon>Dryococelus</taxon>
    </lineage>
</organism>
<evidence type="ECO:0000256" key="1">
    <source>
        <dbReference type="SAM" id="MobiDB-lite"/>
    </source>
</evidence>
<proteinExistence type="predicted"/>